<evidence type="ECO:0000313" key="3">
    <source>
        <dbReference type="Proteomes" id="UP000324897"/>
    </source>
</evidence>
<feature type="compositionally biased region" description="Basic and acidic residues" evidence="1">
    <location>
        <begin position="7"/>
        <end position="20"/>
    </location>
</feature>
<comment type="caution">
    <text evidence="2">The sequence shown here is derived from an EMBL/GenBank/DDBJ whole genome shotgun (WGS) entry which is preliminary data.</text>
</comment>
<dbReference type="Gramene" id="TVU29465">
    <property type="protein sequence ID" value="TVU29465"/>
    <property type="gene ID" value="EJB05_21031"/>
</dbReference>
<name>A0A5J9V0N5_9POAL</name>
<sequence length="193" mass="21454">MKAAARALHELPGDTKRRNADVTQGSGYMAPTATNPLFESLGAYDAANPADVDAFCALLDAPPSIRWRPKPTPRIAILIPQSRSTETIAAYTGKMHELVLDVAAKLAASLGVAEEDGGVPSFRDWPCQFRAPEALVDERRPRKFRAFSYDEYRRIRRSSLAAWEVLAKPLLRFKCEAHRRIYYVVVRGHGGIC</sequence>
<dbReference type="AlphaFoldDB" id="A0A5J9V0N5"/>
<evidence type="ECO:0000256" key="1">
    <source>
        <dbReference type="SAM" id="MobiDB-lite"/>
    </source>
</evidence>
<dbReference type="OrthoDB" id="288590at2759"/>
<dbReference type="EMBL" id="RWGY01000011">
    <property type="protein sequence ID" value="TVU29465.1"/>
    <property type="molecule type" value="Genomic_DNA"/>
</dbReference>
<proteinExistence type="predicted"/>
<accession>A0A5J9V0N5</accession>
<dbReference type="Proteomes" id="UP000324897">
    <property type="component" value="Chromosome 1"/>
</dbReference>
<organism evidence="2 3">
    <name type="scientific">Eragrostis curvula</name>
    <name type="common">weeping love grass</name>
    <dbReference type="NCBI Taxonomy" id="38414"/>
    <lineage>
        <taxon>Eukaryota</taxon>
        <taxon>Viridiplantae</taxon>
        <taxon>Streptophyta</taxon>
        <taxon>Embryophyta</taxon>
        <taxon>Tracheophyta</taxon>
        <taxon>Spermatophyta</taxon>
        <taxon>Magnoliopsida</taxon>
        <taxon>Liliopsida</taxon>
        <taxon>Poales</taxon>
        <taxon>Poaceae</taxon>
        <taxon>PACMAD clade</taxon>
        <taxon>Chloridoideae</taxon>
        <taxon>Eragrostideae</taxon>
        <taxon>Eragrostidinae</taxon>
        <taxon>Eragrostis</taxon>
    </lineage>
</organism>
<evidence type="ECO:0000313" key="2">
    <source>
        <dbReference type="EMBL" id="TVU29465.1"/>
    </source>
</evidence>
<keyword evidence="3" id="KW-1185">Reference proteome</keyword>
<feature type="non-terminal residue" evidence="2">
    <location>
        <position position="1"/>
    </location>
</feature>
<feature type="region of interest" description="Disordered" evidence="1">
    <location>
        <begin position="1"/>
        <end position="26"/>
    </location>
</feature>
<reference evidence="2 3" key="1">
    <citation type="journal article" date="2019" name="Sci. Rep.">
        <title>A high-quality genome of Eragrostis curvula grass provides insights into Poaceae evolution and supports new strategies to enhance forage quality.</title>
        <authorList>
            <person name="Carballo J."/>
            <person name="Santos B.A.C.M."/>
            <person name="Zappacosta D."/>
            <person name="Garbus I."/>
            <person name="Selva J.P."/>
            <person name="Gallo C.A."/>
            <person name="Diaz A."/>
            <person name="Albertini E."/>
            <person name="Caccamo M."/>
            <person name="Echenique V."/>
        </authorList>
    </citation>
    <scope>NUCLEOTIDE SEQUENCE [LARGE SCALE GENOMIC DNA]</scope>
    <source>
        <strain evidence="3">cv. Victoria</strain>
        <tissue evidence="2">Leaf</tissue>
    </source>
</reference>
<gene>
    <name evidence="2" type="ORF">EJB05_21031</name>
</gene>
<protein>
    <submittedName>
        <fullName evidence="2">Uncharacterized protein</fullName>
    </submittedName>
</protein>